<feature type="transmembrane region" description="Helical" evidence="8">
    <location>
        <begin position="189"/>
        <end position="215"/>
    </location>
</feature>
<keyword evidence="9" id="KW-0328">Glycosyltransferase</keyword>
<dbReference type="Pfam" id="PF09594">
    <property type="entry name" value="GT87"/>
    <property type="match status" value="1"/>
</dbReference>
<keyword evidence="6 8" id="KW-0472">Membrane</keyword>
<comment type="subcellular location">
    <subcellularLocation>
        <location evidence="1">Cell membrane</location>
        <topology evidence="1">Multi-pass membrane protein</topology>
    </subcellularLocation>
</comment>
<keyword evidence="4 8" id="KW-0812">Transmembrane</keyword>
<protein>
    <submittedName>
        <fullName evidence="9">Mannosyltransferase</fullName>
    </submittedName>
</protein>
<reference evidence="9 10" key="1">
    <citation type="submission" date="2024-10" db="EMBL/GenBank/DDBJ databases">
        <authorList>
            <person name="Riesco R."/>
        </authorList>
    </citation>
    <scope>NUCLEOTIDE SEQUENCE [LARGE SCALE GENOMIC DNA]</scope>
    <source>
        <strain evidence="9 10">NCIMB 15449</strain>
    </source>
</reference>
<dbReference type="GO" id="GO:0016757">
    <property type="term" value="F:glycosyltransferase activity"/>
    <property type="evidence" value="ECO:0007669"/>
    <property type="project" value="UniProtKB-KW"/>
</dbReference>
<comment type="similarity">
    <text evidence="7">Belongs to the glycosyltransferase 87 family.</text>
</comment>
<evidence type="ECO:0000256" key="2">
    <source>
        <dbReference type="ARBA" id="ARBA00022475"/>
    </source>
</evidence>
<evidence type="ECO:0000256" key="4">
    <source>
        <dbReference type="ARBA" id="ARBA00022692"/>
    </source>
</evidence>
<evidence type="ECO:0000313" key="10">
    <source>
        <dbReference type="Proteomes" id="UP001609175"/>
    </source>
</evidence>
<evidence type="ECO:0000256" key="1">
    <source>
        <dbReference type="ARBA" id="ARBA00004651"/>
    </source>
</evidence>
<keyword evidence="5 8" id="KW-1133">Transmembrane helix</keyword>
<evidence type="ECO:0000313" key="9">
    <source>
        <dbReference type="EMBL" id="MFH5210660.1"/>
    </source>
</evidence>
<dbReference type="RefSeq" id="WP_395116555.1">
    <property type="nucleotide sequence ID" value="NZ_JBIMSO010000065.1"/>
</dbReference>
<name>A0ABW7JSG5_9NOCA</name>
<evidence type="ECO:0000256" key="8">
    <source>
        <dbReference type="SAM" id="Phobius"/>
    </source>
</evidence>
<feature type="transmembrane region" description="Helical" evidence="8">
    <location>
        <begin position="221"/>
        <end position="240"/>
    </location>
</feature>
<gene>
    <name evidence="9" type="ORF">ACHIPZ_21005</name>
</gene>
<comment type="caution">
    <text evidence="9">The sequence shown here is derived from an EMBL/GenBank/DDBJ whole genome shotgun (WGS) entry which is preliminary data.</text>
</comment>
<evidence type="ECO:0000256" key="6">
    <source>
        <dbReference type="ARBA" id="ARBA00023136"/>
    </source>
</evidence>
<organism evidence="9 10">
    <name type="scientific">Antrihabitans spumae</name>
    <dbReference type="NCBI Taxonomy" id="3373370"/>
    <lineage>
        <taxon>Bacteria</taxon>
        <taxon>Bacillati</taxon>
        <taxon>Actinomycetota</taxon>
        <taxon>Actinomycetes</taxon>
        <taxon>Mycobacteriales</taxon>
        <taxon>Nocardiaceae</taxon>
        <taxon>Antrihabitans</taxon>
    </lineage>
</organism>
<dbReference type="NCBIfam" id="NF009915">
    <property type="entry name" value="PRK13375.1"/>
    <property type="match status" value="1"/>
</dbReference>
<dbReference type="InterPro" id="IPR018584">
    <property type="entry name" value="GT87"/>
</dbReference>
<feature type="transmembrane region" description="Helical" evidence="8">
    <location>
        <begin position="102"/>
        <end position="123"/>
    </location>
</feature>
<feature type="transmembrane region" description="Helical" evidence="8">
    <location>
        <begin position="285"/>
        <end position="305"/>
    </location>
</feature>
<keyword evidence="3" id="KW-0808">Transferase</keyword>
<evidence type="ECO:0000256" key="5">
    <source>
        <dbReference type="ARBA" id="ARBA00022989"/>
    </source>
</evidence>
<sequence length="443" mass="47632">MTAVEVEAALHTSAPSAPRTRLPLRTVAIMLLTVSAATRLLWTSLSANGLNLVDLRVYVDGSAALADNQLYEFSTSFGSPDFALPFTYPPFAALLFYPLHHLPFTVVGLAWQVATIGAMYLVVRISFELIDSALDDTAKGDKRPDRRNATMIWCAVALWTEPVRTTLECGQVNVFIVAAVLAAARSARWWISGALVGLVAGVKLTPAISGLYFLLRRRPATVGWSAVAFAATIGLSFALIGNQSRDYFTNLIGDATRIGPVGSVANQSLRGALSRLAGYDVGTGPAWLVGVSVAVVLAVLAWRALAASDALGALLVVQFLGLVVSPISWAHHWVWVTPLLIWLSYGPLRHRRGARALVWYWFAATALGVPWASTLVQPSVWDISRPGVLAWLGAVNVIGVAALFVWLGATRWSGVLSLRRFGRSPEPALHPVPLARPRNASTV</sequence>
<feature type="transmembrane region" description="Helical" evidence="8">
    <location>
        <begin position="22"/>
        <end position="42"/>
    </location>
</feature>
<dbReference type="Proteomes" id="UP001609175">
    <property type="component" value="Unassembled WGS sequence"/>
</dbReference>
<proteinExistence type="inferred from homology"/>
<accession>A0ABW7JSG5</accession>
<evidence type="ECO:0000256" key="3">
    <source>
        <dbReference type="ARBA" id="ARBA00022679"/>
    </source>
</evidence>
<feature type="transmembrane region" description="Helical" evidence="8">
    <location>
        <begin position="311"/>
        <end position="336"/>
    </location>
</feature>
<dbReference type="EMBL" id="JBIMSO010000065">
    <property type="protein sequence ID" value="MFH5210660.1"/>
    <property type="molecule type" value="Genomic_DNA"/>
</dbReference>
<keyword evidence="2" id="KW-1003">Cell membrane</keyword>
<feature type="transmembrane region" description="Helical" evidence="8">
    <location>
        <begin position="357"/>
        <end position="376"/>
    </location>
</feature>
<feature type="transmembrane region" description="Helical" evidence="8">
    <location>
        <begin position="388"/>
        <end position="409"/>
    </location>
</feature>
<evidence type="ECO:0000256" key="7">
    <source>
        <dbReference type="ARBA" id="ARBA00024033"/>
    </source>
</evidence>